<gene>
    <name evidence="3" type="ORF">SAMN05421810_102839</name>
</gene>
<dbReference type="InterPro" id="IPR021124">
    <property type="entry name" value="CRISPR-assoc_prot_Cas5"/>
</dbReference>
<name>A0A1I5R1Y7_9PSEU</name>
<dbReference type="RefSeq" id="WP_092529518.1">
    <property type="nucleotide sequence ID" value="NZ_FOWW01000002.1"/>
</dbReference>
<dbReference type="CDD" id="cd09756">
    <property type="entry name" value="Cas5_I-E"/>
    <property type="match status" value="1"/>
</dbReference>
<proteinExistence type="predicted"/>
<keyword evidence="1" id="KW-0051">Antiviral defense</keyword>
<dbReference type="GO" id="GO:0003723">
    <property type="term" value="F:RNA binding"/>
    <property type="evidence" value="ECO:0007669"/>
    <property type="project" value="InterPro"/>
</dbReference>
<dbReference type="OrthoDB" id="3189549at2"/>
<keyword evidence="4" id="KW-1185">Reference proteome</keyword>
<dbReference type="InterPro" id="IPR013422">
    <property type="entry name" value="CRISPR-assoc_prot_Cas5_N"/>
</dbReference>
<dbReference type="Gene3D" id="3.30.70.2660">
    <property type="match status" value="1"/>
</dbReference>
<dbReference type="STRING" id="587909.SAMN05421810_102839"/>
<dbReference type="Pfam" id="PF09704">
    <property type="entry name" value="Cas_Cas5d"/>
    <property type="match status" value="1"/>
</dbReference>
<evidence type="ECO:0000256" key="2">
    <source>
        <dbReference type="SAM" id="MobiDB-lite"/>
    </source>
</evidence>
<dbReference type="NCBIfam" id="TIGR01868">
    <property type="entry name" value="casD_Cas5e"/>
    <property type="match status" value="1"/>
</dbReference>
<evidence type="ECO:0000313" key="4">
    <source>
        <dbReference type="Proteomes" id="UP000198727"/>
    </source>
</evidence>
<dbReference type="InterPro" id="IPR010147">
    <property type="entry name" value="CRISPR-assoc_prot_CasD"/>
</dbReference>
<evidence type="ECO:0000256" key="1">
    <source>
        <dbReference type="ARBA" id="ARBA00023118"/>
    </source>
</evidence>
<dbReference type="EMBL" id="FOWW01000002">
    <property type="protein sequence ID" value="SFP52321.1"/>
    <property type="molecule type" value="Genomic_DNA"/>
</dbReference>
<feature type="region of interest" description="Disordered" evidence="2">
    <location>
        <begin position="214"/>
        <end position="235"/>
    </location>
</feature>
<reference evidence="4" key="1">
    <citation type="submission" date="2016-10" db="EMBL/GenBank/DDBJ databases">
        <authorList>
            <person name="Varghese N."/>
            <person name="Submissions S."/>
        </authorList>
    </citation>
    <scope>NUCLEOTIDE SEQUENCE [LARGE SCALE GENOMIC DNA]</scope>
    <source>
        <strain evidence="4">CGMCC 4.5579</strain>
    </source>
</reference>
<dbReference type="AlphaFoldDB" id="A0A1I5R1Y7"/>
<dbReference type="Proteomes" id="UP000198727">
    <property type="component" value="Unassembled WGS sequence"/>
</dbReference>
<dbReference type="GO" id="GO:0043571">
    <property type="term" value="P:maintenance of CRISPR repeat elements"/>
    <property type="evidence" value="ECO:0007669"/>
    <property type="project" value="InterPro"/>
</dbReference>
<evidence type="ECO:0000313" key="3">
    <source>
        <dbReference type="EMBL" id="SFP52321.1"/>
    </source>
</evidence>
<dbReference type="NCBIfam" id="TIGR02593">
    <property type="entry name" value="CRISPR_cas5"/>
    <property type="match status" value="1"/>
</dbReference>
<accession>A0A1I5R1Y7</accession>
<sequence>MSVLVLRLAAPLQSWGTSSRFSRRGTDREPSKSGIVGLLAAAMGRKRTDSIEDLAALRVGVRVDQPGRVERDFQTARPLDGPPLPLSYRFYLADAVFLAAVEGDDGVVEELRDAIRRPVFPLYLGRRSCPPAGPLWVELRSGGVRDALESVPWQASKRVREEHGAPTVDLDVVVDCPPDDPRAILVRDEPVSFDPRHRRYGWRAVIREAVTVETPPVDASPDRHDPMDVLPRGDG</sequence>
<organism evidence="3 4">
    <name type="scientific">Amycolatopsis arida</name>
    <dbReference type="NCBI Taxonomy" id="587909"/>
    <lineage>
        <taxon>Bacteria</taxon>
        <taxon>Bacillati</taxon>
        <taxon>Actinomycetota</taxon>
        <taxon>Actinomycetes</taxon>
        <taxon>Pseudonocardiales</taxon>
        <taxon>Pseudonocardiaceae</taxon>
        <taxon>Amycolatopsis</taxon>
    </lineage>
</organism>
<protein>
    <submittedName>
        <fullName evidence="3">CRISPR system Cascade subunit CasD</fullName>
    </submittedName>
</protein>
<feature type="compositionally biased region" description="Basic and acidic residues" evidence="2">
    <location>
        <begin position="220"/>
        <end position="235"/>
    </location>
</feature>
<dbReference type="GO" id="GO:0051607">
    <property type="term" value="P:defense response to virus"/>
    <property type="evidence" value="ECO:0007669"/>
    <property type="project" value="UniProtKB-KW"/>
</dbReference>